<name>R4X6Z4_TAPDE</name>
<reference evidence="2 3" key="1">
    <citation type="journal article" date="2013" name="MBio">
        <title>Genome sequencing of the plant pathogen Taphrina deformans, the causal agent of peach leaf curl.</title>
        <authorList>
            <person name="Cisse O.H."/>
            <person name="Almeida J.M.G.C.F."/>
            <person name="Fonseca A."/>
            <person name="Kumar A.A."/>
            <person name="Salojaervi J."/>
            <person name="Overmyer K."/>
            <person name="Hauser P.M."/>
            <person name="Pagni M."/>
        </authorList>
    </citation>
    <scope>NUCLEOTIDE SEQUENCE [LARGE SCALE GENOMIC DNA]</scope>
    <source>
        <strain evidence="3">PYCC 5710 / ATCC 11124 / CBS 356.35 / IMI 108563 / JCM 9778 / NBRC 8474</strain>
    </source>
</reference>
<feature type="region of interest" description="Disordered" evidence="1">
    <location>
        <begin position="206"/>
        <end position="274"/>
    </location>
</feature>
<dbReference type="OrthoDB" id="3981028at2759"/>
<protein>
    <recommendedName>
        <fullName evidence="4">Peroxin 26</fullName>
    </recommendedName>
</protein>
<comment type="caution">
    <text evidence="2">The sequence shown here is derived from an EMBL/GenBank/DDBJ whole genome shotgun (WGS) entry which is preliminary data.</text>
</comment>
<dbReference type="VEuPathDB" id="FungiDB:TAPDE_000399"/>
<dbReference type="AlphaFoldDB" id="R4X6Z4"/>
<evidence type="ECO:0000313" key="2">
    <source>
        <dbReference type="EMBL" id="CCG80771.1"/>
    </source>
</evidence>
<keyword evidence="3" id="KW-1185">Reference proteome</keyword>
<evidence type="ECO:0000256" key="1">
    <source>
        <dbReference type="SAM" id="MobiDB-lite"/>
    </source>
</evidence>
<gene>
    <name evidence="2" type="ORF">TAPDE_000399</name>
</gene>
<organism evidence="2 3">
    <name type="scientific">Taphrina deformans (strain PYCC 5710 / ATCC 11124 / CBS 356.35 / IMI 108563 / JCM 9778 / NBRC 8474)</name>
    <name type="common">Peach leaf curl fungus</name>
    <name type="synonym">Lalaria deformans</name>
    <dbReference type="NCBI Taxonomy" id="1097556"/>
    <lineage>
        <taxon>Eukaryota</taxon>
        <taxon>Fungi</taxon>
        <taxon>Dikarya</taxon>
        <taxon>Ascomycota</taxon>
        <taxon>Taphrinomycotina</taxon>
        <taxon>Taphrinomycetes</taxon>
        <taxon>Taphrinales</taxon>
        <taxon>Taphrinaceae</taxon>
        <taxon>Taphrina</taxon>
    </lineage>
</organism>
<feature type="compositionally biased region" description="Basic and acidic residues" evidence="1">
    <location>
        <begin position="206"/>
        <end position="228"/>
    </location>
</feature>
<proteinExistence type="predicted"/>
<evidence type="ECO:0000313" key="3">
    <source>
        <dbReference type="Proteomes" id="UP000013776"/>
    </source>
</evidence>
<dbReference type="EMBL" id="CAHR02000011">
    <property type="protein sequence ID" value="CCG80771.1"/>
    <property type="molecule type" value="Genomic_DNA"/>
</dbReference>
<sequence length="348" mass="38193">MPSLPALPLKNSSLTDTSALDALYNKATREYLSLNLSGALATVVVLRAQNLSQKLKRKCFTLYVAILDSTTSLSDAQLKTQLGREGMNVVDKLKSGSVWEEAEIYFASAMPTTIAISILHSLTRHMTDDTKLQHLAEAYLTSLDPESSASDSVSELYALHVLPRCKEWEAARLYIEDCGLPDEKRELWLAALVKRRADLEETKSRLAKEAEERHKAEAEAKKLREIRKSKANSKKSSASANGSKNGSVILPSNGTVSNANSSNTTSVNNQEVKATSATDAQRTISSLSFLSRWTKSLTFHFSPRIIQTLLFLALLSGAAGRKEIREKIRAALRRTGSTIAAGFKVSYI</sequence>
<feature type="compositionally biased region" description="Low complexity" evidence="1">
    <location>
        <begin position="234"/>
        <end position="269"/>
    </location>
</feature>
<dbReference type="eggNOG" id="ENOG502S0P1">
    <property type="taxonomic scope" value="Eukaryota"/>
</dbReference>
<dbReference type="STRING" id="1097556.R4X6Z4"/>
<evidence type="ECO:0008006" key="4">
    <source>
        <dbReference type="Google" id="ProtNLM"/>
    </source>
</evidence>
<accession>R4X6Z4</accession>
<dbReference type="Proteomes" id="UP000013776">
    <property type="component" value="Unassembled WGS sequence"/>
</dbReference>